<evidence type="ECO:0000313" key="7">
    <source>
        <dbReference type="Proteomes" id="UP000019276"/>
    </source>
</evidence>
<comment type="caution">
    <text evidence="6">The sequence shown here is derived from an EMBL/GenBank/DDBJ whole genome shotgun (WGS) entry which is preliminary data.</text>
</comment>
<proteinExistence type="inferred from homology"/>
<dbReference type="Gene3D" id="3.40.50.720">
    <property type="entry name" value="NAD(P)-binding Rossmann-like Domain"/>
    <property type="match status" value="1"/>
</dbReference>
<evidence type="ECO:0000259" key="5">
    <source>
        <dbReference type="SMART" id="SM00829"/>
    </source>
</evidence>
<comment type="cofactor">
    <cofactor evidence="4">
        <name>Zn(2+)</name>
        <dbReference type="ChEBI" id="CHEBI:29105"/>
    </cofactor>
</comment>
<sequence length="337" mass="35777">MRSIVCVEPGKLESQIKDKPVAASGEVLVKIKSIGICGTDIHAFGGNQPFFSYPRVLGHELSGEIEAVGEGVDLPIGQAVYVIPYISCGKCVACRKGKTNCCSNIEVIGVHRDGGMCEYLAVPASAVVKADGLSFNDMAVVECLAIGAHAVRRAQISQQDTVLVLGAGPIGIGALQFAQEAGAKVLVADVKQEKLDFCRKEYQVDGVVDVTADVEAQLRDLTQGDFPSVIIDCTGNLKAMQSAFTQLAHGGTIVFVSVVKGDVSFTDTEFHKRETTLLGSRNATLEDFEHVVACLKAGTVKSSALITHTTKFSGLVESFTQWVKPESGVIKAVVEMD</sequence>
<dbReference type="SUPFAM" id="SSF51735">
    <property type="entry name" value="NAD(P)-binding Rossmann-fold domains"/>
    <property type="match status" value="1"/>
</dbReference>
<dbReference type="Proteomes" id="UP000019276">
    <property type="component" value="Unassembled WGS sequence"/>
</dbReference>
<dbReference type="InterPro" id="IPR002328">
    <property type="entry name" value="ADH_Zn_CS"/>
</dbReference>
<name>W7Q829_9ALTE</name>
<dbReference type="PANTHER" id="PTHR43401:SF3">
    <property type="entry name" value="L-GALACTONATE-5-DEHYDROGENASE"/>
    <property type="match status" value="1"/>
</dbReference>
<dbReference type="eggNOG" id="COG1063">
    <property type="taxonomic scope" value="Bacteria"/>
</dbReference>
<dbReference type="InterPro" id="IPR020843">
    <property type="entry name" value="ER"/>
</dbReference>
<evidence type="ECO:0000256" key="2">
    <source>
        <dbReference type="ARBA" id="ARBA00022833"/>
    </source>
</evidence>
<protein>
    <submittedName>
        <fullName evidence="6">Alcohol dehydrogenase GroES domain-containing protein</fullName>
    </submittedName>
</protein>
<dbReference type="InterPro" id="IPR036291">
    <property type="entry name" value="NAD(P)-bd_dom_sf"/>
</dbReference>
<dbReference type="EMBL" id="ARZY01000032">
    <property type="protein sequence ID" value="EWH08964.1"/>
    <property type="molecule type" value="Genomic_DNA"/>
</dbReference>
<evidence type="ECO:0000256" key="1">
    <source>
        <dbReference type="ARBA" id="ARBA00022723"/>
    </source>
</evidence>
<dbReference type="CDD" id="cd08261">
    <property type="entry name" value="Zn_ADH7"/>
    <property type="match status" value="1"/>
</dbReference>
<gene>
    <name evidence="6" type="ORF">DS2_14809</name>
</gene>
<keyword evidence="3" id="KW-0560">Oxidoreductase</keyword>
<dbReference type="SMART" id="SM00829">
    <property type="entry name" value="PKS_ER"/>
    <property type="match status" value="1"/>
</dbReference>
<dbReference type="OrthoDB" id="9773078at2"/>
<keyword evidence="1 4" id="KW-0479">Metal-binding</keyword>
<dbReference type="Pfam" id="PF00107">
    <property type="entry name" value="ADH_zinc_N"/>
    <property type="match status" value="1"/>
</dbReference>
<dbReference type="InterPro" id="IPR011032">
    <property type="entry name" value="GroES-like_sf"/>
</dbReference>
<dbReference type="InterPro" id="IPR013154">
    <property type="entry name" value="ADH-like_N"/>
</dbReference>
<dbReference type="PROSITE" id="PS00059">
    <property type="entry name" value="ADH_ZINC"/>
    <property type="match status" value="1"/>
</dbReference>
<feature type="domain" description="Enoyl reductase (ER)" evidence="5">
    <location>
        <begin position="10"/>
        <end position="334"/>
    </location>
</feature>
<evidence type="ECO:0000256" key="4">
    <source>
        <dbReference type="RuleBase" id="RU361277"/>
    </source>
</evidence>
<dbReference type="GO" id="GO:0008270">
    <property type="term" value="F:zinc ion binding"/>
    <property type="evidence" value="ECO:0007669"/>
    <property type="project" value="InterPro"/>
</dbReference>
<keyword evidence="7" id="KW-1185">Reference proteome</keyword>
<dbReference type="RefSeq" id="WP_035015607.1">
    <property type="nucleotide sequence ID" value="NZ_ARZY01000032.1"/>
</dbReference>
<accession>W7Q829</accession>
<reference evidence="6 7" key="1">
    <citation type="journal article" date="2014" name="Genome Announc.">
        <title>Draft Genome Sequence of the Agar-Degrading Bacterium Catenovulum sp. Strain DS-2, Isolated from Intestines of Haliotis diversicolor.</title>
        <authorList>
            <person name="Shan D."/>
            <person name="Li X."/>
            <person name="Gu Z."/>
            <person name="Wei G."/>
            <person name="Gao Z."/>
            <person name="Shao Z."/>
        </authorList>
    </citation>
    <scope>NUCLEOTIDE SEQUENCE [LARGE SCALE GENOMIC DNA]</scope>
    <source>
        <strain evidence="6 7">DS-2</strain>
    </source>
</reference>
<dbReference type="AlphaFoldDB" id="W7Q829"/>
<evidence type="ECO:0000313" key="6">
    <source>
        <dbReference type="EMBL" id="EWH08964.1"/>
    </source>
</evidence>
<dbReference type="Pfam" id="PF08240">
    <property type="entry name" value="ADH_N"/>
    <property type="match status" value="1"/>
</dbReference>
<comment type="similarity">
    <text evidence="4">Belongs to the zinc-containing alcohol dehydrogenase family.</text>
</comment>
<dbReference type="InterPro" id="IPR050129">
    <property type="entry name" value="Zn_alcohol_dh"/>
</dbReference>
<dbReference type="InterPro" id="IPR013149">
    <property type="entry name" value="ADH-like_C"/>
</dbReference>
<dbReference type="STRING" id="1328313.DS2_14809"/>
<organism evidence="6 7">
    <name type="scientific">Catenovulum agarivorans DS-2</name>
    <dbReference type="NCBI Taxonomy" id="1328313"/>
    <lineage>
        <taxon>Bacteria</taxon>
        <taxon>Pseudomonadati</taxon>
        <taxon>Pseudomonadota</taxon>
        <taxon>Gammaproteobacteria</taxon>
        <taxon>Alteromonadales</taxon>
        <taxon>Alteromonadaceae</taxon>
        <taxon>Catenovulum</taxon>
    </lineage>
</organism>
<keyword evidence="2 4" id="KW-0862">Zinc</keyword>
<dbReference type="SUPFAM" id="SSF50129">
    <property type="entry name" value="GroES-like"/>
    <property type="match status" value="1"/>
</dbReference>
<dbReference type="GO" id="GO:0016616">
    <property type="term" value="F:oxidoreductase activity, acting on the CH-OH group of donors, NAD or NADP as acceptor"/>
    <property type="evidence" value="ECO:0007669"/>
    <property type="project" value="UniProtKB-ARBA"/>
</dbReference>
<evidence type="ECO:0000256" key="3">
    <source>
        <dbReference type="ARBA" id="ARBA00023002"/>
    </source>
</evidence>
<dbReference type="PATRIC" id="fig|1328313.3.peg.3017"/>
<dbReference type="PANTHER" id="PTHR43401">
    <property type="entry name" value="L-THREONINE 3-DEHYDROGENASE"/>
    <property type="match status" value="1"/>
</dbReference>
<dbReference type="Gene3D" id="3.90.180.10">
    <property type="entry name" value="Medium-chain alcohol dehydrogenases, catalytic domain"/>
    <property type="match status" value="1"/>
</dbReference>